<organism evidence="2 3">
    <name type="scientific">Candidatus Limadaptatus stercoripullorum</name>
    <dbReference type="NCBI Taxonomy" id="2840846"/>
    <lineage>
        <taxon>Bacteria</taxon>
        <taxon>Bacillati</taxon>
        <taxon>Bacillota</taxon>
        <taxon>Clostridia</taxon>
        <taxon>Eubacteriales</taxon>
        <taxon>Candidatus Limadaptatus</taxon>
    </lineage>
</organism>
<reference evidence="2" key="1">
    <citation type="submission" date="2020-10" db="EMBL/GenBank/DDBJ databases">
        <authorList>
            <person name="Gilroy R."/>
        </authorList>
    </citation>
    <scope>NUCLEOTIDE SEQUENCE</scope>
    <source>
        <strain evidence="2">10406</strain>
    </source>
</reference>
<name>A0A9D1N8N1_9FIRM</name>
<evidence type="ECO:0000259" key="1">
    <source>
        <dbReference type="SMART" id="SM00842"/>
    </source>
</evidence>
<reference evidence="2" key="2">
    <citation type="journal article" date="2021" name="PeerJ">
        <title>Extensive microbial diversity within the chicken gut microbiome revealed by metagenomics and culture.</title>
        <authorList>
            <person name="Gilroy R."/>
            <person name="Ravi A."/>
            <person name="Getino M."/>
            <person name="Pursley I."/>
            <person name="Horton D.L."/>
            <person name="Alikhan N.F."/>
            <person name="Baker D."/>
            <person name="Gharbi K."/>
            <person name="Hall N."/>
            <person name="Watson M."/>
            <person name="Adriaenssens E.M."/>
            <person name="Foster-Nyarko E."/>
            <person name="Jarju S."/>
            <person name="Secka A."/>
            <person name="Antonio M."/>
            <person name="Oren A."/>
            <person name="Chaudhuri R.R."/>
            <person name="La Ragione R."/>
            <person name="Hildebrand F."/>
            <person name="Pallen M.J."/>
        </authorList>
    </citation>
    <scope>NUCLEOTIDE SEQUENCE</scope>
    <source>
        <strain evidence="2">10406</strain>
    </source>
</reference>
<gene>
    <name evidence="2" type="ORF">IAC73_00500</name>
</gene>
<dbReference type="InterPro" id="IPR043129">
    <property type="entry name" value="ATPase_NBD"/>
</dbReference>
<evidence type="ECO:0000313" key="2">
    <source>
        <dbReference type="EMBL" id="HIU98310.1"/>
    </source>
</evidence>
<dbReference type="SMART" id="SM00842">
    <property type="entry name" value="FtsA"/>
    <property type="match status" value="1"/>
</dbReference>
<sequence>MLFGTGGTVSLSVTSRLMSARLCSRKAESVYDVRCCKTREYDGFAGGEFVDPEAAGALAKELLTAAAEETRPRTKTVYVGVPGEFGMSVCRDVSVMLDRSRRIVDADTAYLAEKGRGAAEDGYLFIGDSPVCYRVDASGGSYFDVRGMKGTRIDGTVTYFLAREDYASVFTAACAAAGFPDVRFVFQPWAECMTLLGRDKRAEESLLVDVGYLSTSLSAAVGDGLAASEAVCFGGGHIAAGIYEVFGVSFGLAERAKELLDLNLAYSPADILVADGSKSVHAAQAAELVREALSELADEISSFAARSGCSARTPVGLTGEGITSLRGADKFLSERTGRTVEICAPTLAGLNKPAFAAEAALVIMSDRLASGRDGSQAKDHQRR</sequence>
<proteinExistence type="predicted"/>
<dbReference type="Proteomes" id="UP000886857">
    <property type="component" value="Unassembled WGS sequence"/>
</dbReference>
<feature type="domain" description="SHS2" evidence="1">
    <location>
        <begin position="8"/>
        <end position="195"/>
    </location>
</feature>
<evidence type="ECO:0000313" key="3">
    <source>
        <dbReference type="Proteomes" id="UP000886857"/>
    </source>
</evidence>
<dbReference type="PANTHER" id="PTHR32432">
    <property type="entry name" value="CELL DIVISION PROTEIN FTSA-RELATED"/>
    <property type="match status" value="1"/>
</dbReference>
<dbReference type="EMBL" id="DVOE01000006">
    <property type="protein sequence ID" value="HIU98310.1"/>
    <property type="molecule type" value="Genomic_DNA"/>
</dbReference>
<dbReference type="InterPro" id="IPR050696">
    <property type="entry name" value="FtsA/MreB"/>
</dbReference>
<protein>
    <recommendedName>
        <fullName evidence="1">SHS2 domain-containing protein</fullName>
    </recommendedName>
</protein>
<dbReference type="GO" id="GO:0051301">
    <property type="term" value="P:cell division"/>
    <property type="evidence" value="ECO:0007669"/>
    <property type="project" value="InterPro"/>
</dbReference>
<dbReference type="Pfam" id="PF14450">
    <property type="entry name" value="FtsA"/>
    <property type="match status" value="1"/>
</dbReference>
<dbReference type="Gene3D" id="3.30.420.40">
    <property type="match status" value="2"/>
</dbReference>
<dbReference type="SUPFAM" id="SSF53067">
    <property type="entry name" value="Actin-like ATPase domain"/>
    <property type="match status" value="1"/>
</dbReference>
<comment type="caution">
    <text evidence="2">The sequence shown here is derived from an EMBL/GenBank/DDBJ whole genome shotgun (WGS) entry which is preliminary data.</text>
</comment>
<accession>A0A9D1N8N1</accession>
<dbReference type="InterPro" id="IPR003494">
    <property type="entry name" value="SHS2_FtsA"/>
</dbReference>
<dbReference type="AlphaFoldDB" id="A0A9D1N8N1"/>